<proteinExistence type="predicted"/>
<reference evidence="2 3" key="1">
    <citation type="submission" date="2012-05" db="EMBL/GenBank/DDBJ databases">
        <title>Recombination and specialization in a pathogen metapopulation.</title>
        <authorList>
            <person name="Gardiner A."/>
            <person name="Kemen E."/>
            <person name="Schultz-Larsen T."/>
            <person name="MacLean D."/>
            <person name="Van Oosterhout C."/>
            <person name="Jones J.D.G."/>
        </authorList>
    </citation>
    <scope>NUCLEOTIDE SEQUENCE [LARGE SCALE GENOMIC DNA]</scope>
    <source>
        <strain evidence="2 3">Ac Nc2</strain>
    </source>
</reference>
<dbReference type="EMBL" id="CAIX01000152">
    <property type="protein sequence ID" value="CCI47103.1"/>
    <property type="molecule type" value="Genomic_DNA"/>
</dbReference>
<keyword evidence="3" id="KW-1185">Reference proteome</keyword>
<gene>
    <name evidence="2" type="ORF">BN9_080720</name>
</gene>
<sequence length="204" mass="23429">MENHGEQQSSTKVAKVKCIKVDARLLRPTRASIAGRRSRYNGTDKVKKMQTRSAKKIENKSTQRKLTIPKSPKFHYHPQNAVKKSHLSMTSKELLEIRALRKRVEKQKKKYQRYHQSTVSFVQIPTATDKERFVQTIRSSGSIGIPAVRRSKLTVPIGFDLQIDKRFALRQKKASVVCKRIEEESTTEPTEVSTQVENKLEVAQ</sequence>
<evidence type="ECO:0000313" key="3">
    <source>
        <dbReference type="Proteomes" id="UP000053237"/>
    </source>
</evidence>
<dbReference type="Proteomes" id="UP000053237">
    <property type="component" value="Unassembled WGS sequence"/>
</dbReference>
<feature type="compositionally biased region" description="Low complexity" evidence="1">
    <location>
        <begin position="187"/>
        <end position="197"/>
    </location>
</feature>
<accession>A0A024GK53</accession>
<comment type="caution">
    <text evidence="2">The sequence shown here is derived from an EMBL/GenBank/DDBJ whole genome shotgun (WGS) entry which is preliminary data.</text>
</comment>
<organism evidence="2 3">
    <name type="scientific">Albugo candida</name>
    <dbReference type="NCBI Taxonomy" id="65357"/>
    <lineage>
        <taxon>Eukaryota</taxon>
        <taxon>Sar</taxon>
        <taxon>Stramenopiles</taxon>
        <taxon>Oomycota</taxon>
        <taxon>Peronosporomycetes</taxon>
        <taxon>Albuginales</taxon>
        <taxon>Albuginaceae</taxon>
        <taxon>Albugo</taxon>
    </lineage>
</organism>
<evidence type="ECO:0000256" key="1">
    <source>
        <dbReference type="SAM" id="MobiDB-lite"/>
    </source>
</evidence>
<name>A0A024GK53_9STRA</name>
<evidence type="ECO:0000313" key="2">
    <source>
        <dbReference type="EMBL" id="CCI47103.1"/>
    </source>
</evidence>
<dbReference type="InParanoid" id="A0A024GK53"/>
<dbReference type="OrthoDB" id="119872at2759"/>
<protein>
    <submittedName>
        <fullName evidence="2">Uncharacterized protein</fullName>
    </submittedName>
</protein>
<feature type="region of interest" description="Disordered" evidence="1">
    <location>
        <begin position="32"/>
        <end position="73"/>
    </location>
</feature>
<feature type="region of interest" description="Disordered" evidence="1">
    <location>
        <begin position="182"/>
        <end position="204"/>
    </location>
</feature>
<dbReference type="AlphaFoldDB" id="A0A024GK53"/>